<reference evidence="3" key="1">
    <citation type="journal article" date="2016" name="Front. Microbiol.">
        <title>Molecular Keys to the Janthinobacterium and Duganella spp. Interaction with the Plant Pathogen Fusarium graminearum.</title>
        <authorList>
            <person name="Haack F.S."/>
            <person name="Poehlein A."/>
            <person name="Kroger C."/>
            <person name="Voigt C.A."/>
            <person name="Piepenbring M."/>
            <person name="Bode H.B."/>
            <person name="Daniel R."/>
            <person name="Schafer W."/>
            <person name="Streit W.R."/>
        </authorList>
    </citation>
    <scope>NUCLEOTIDE SEQUENCE [LARGE SCALE GENOMIC DNA]</scope>
    <source>
        <strain evidence="3">T54</strain>
    </source>
</reference>
<dbReference type="PATRIC" id="fig|762836.4.peg.5218"/>
<proteinExistence type="predicted"/>
<feature type="chain" id="PRO_5009206495" evidence="1">
    <location>
        <begin position="23"/>
        <end position="444"/>
    </location>
</feature>
<dbReference type="EMBL" id="LROM01000152">
    <property type="protein sequence ID" value="OEZ91465.1"/>
    <property type="molecule type" value="Genomic_DNA"/>
</dbReference>
<comment type="caution">
    <text evidence="2">The sequence shown here is derived from an EMBL/GenBank/DDBJ whole genome shotgun (WGS) entry which is preliminary data.</text>
</comment>
<evidence type="ECO:0000313" key="3">
    <source>
        <dbReference type="Proteomes" id="UP000175989"/>
    </source>
</evidence>
<dbReference type="Proteomes" id="UP000175989">
    <property type="component" value="Unassembled WGS sequence"/>
</dbReference>
<accession>A0A1E7W693</accession>
<dbReference type="RefSeq" id="WP_070251946.1">
    <property type="nucleotide sequence ID" value="NZ_LROM01000152.1"/>
</dbReference>
<protein>
    <submittedName>
        <fullName evidence="2">p22 coat protein-gene protein 5</fullName>
    </submittedName>
</protein>
<evidence type="ECO:0000313" key="2">
    <source>
        <dbReference type="EMBL" id="OEZ91465.1"/>
    </source>
</evidence>
<keyword evidence="3" id="KW-1185">Reference proteome</keyword>
<gene>
    <name evidence="2" type="ORF">DUPY_50770</name>
</gene>
<keyword evidence="1" id="KW-0732">Signal</keyword>
<evidence type="ECO:0000256" key="1">
    <source>
        <dbReference type="SAM" id="SignalP"/>
    </source>
</evidence>
<name>A0A1E7W693_9BURK</name>
<organism evidence="2 3">
    <name type="scientific">Duganella phyllosphaerae</name>
    <dbReference type="NCBI Taxonomy" id="762836"/>
    <lineage>
        <taxon>Bacteria</taxon>
        <taxon>Pseudomonadati</taxon>
        <taxon>Pseudomonadota</taxon>
        <taxon>Betaproteobacteria</taxon>
        <taxon>Burkholderiales</taxon>
        <taxon>Oxalobacteraceae</taxon>
        <taxon>Telluria group</taxon>
        <taxon>Duganella</taxon>
    </lineage>
</organism>
<dbReference type="AlphaFoldDB" id="A0A1E7W693"/>
<keyword evidence="2" id="KW-0167">Capsid protein</keyword>
<keyword evidence="2" id="KW-0946">Virion</keyword>
<sequence>MKKMLISIVAFAAMALSSTAQAVTTCADKAAFCAKVVGELVQAHIWNYAAKTGLVLGPNNLTGLITTLYNAMDVVSREQVGMIPAVSADMTFARAAVGQVVTSPVAPAATATDITPAVTPPNDGDQNIGNKSVTLTKARRVPIRWNGEEKLALDNSGNSYNIILRDQFAQAMRTLCNEVESDLTALHVKASRAYGTPGTAPFGIANDLGDTAGALRILEDNGAQGLDFQMVLGSAAMQNMRGKQSGLFNVEKAGREDMLRDGITDRLQGLALRQSAQIKRPAKGTAAGATTNANGYAFGATVITLAAAGTGSFVAGDVISIAGDPENKYVVSSGDASSADGGTITIAAPGLLQAIPAAATAITVANVGFRNMFFARSAIVLATRVPALPAQGDSAADRTIITDPVSGLSFEVSMYMQYRQVQYEIALVWGVGAAKDEHIGILLG</sequence>
<dbReference type="OrthoDB" id="3078155at2"/>
<feature type="signal peptide" evidence="1">
    <location>
        <begin position="1"/>
        <end position="22"/>
    </location>
</feature>